<feature type="domain" description="SH3" evidence="22">
    <location>
        <begin position="2"/>
        <end position="61"/>
    </location>
</feature>
<feature type="compositionally biased region" description="Polar residues" evidence="21">
    <location>
        <begin position="426"/>
        <end position="435"/>
    </location>
</feature>
<dbReference type="SUPFAM" id="SSF48065">
    <property type="entry name" value="DBL homology domain (DH-domain)"/>
    <property type="match status" value="1"/>
</dbReference>
<dbReference type="GO" id="GO:0005085">
    <property type="term" value="F:guanyl-nucleotide exchange factor activity"/>
    <property type="evidence" value="ECO:0007669"/>
    <property type="project" value="UniProtKB-KW"/>
</dbReference>
<feature type="coiled-coil region" evidence="20">
    <location>
        <begin position="684"/>
        <end position="734"/>
    </location>
</feature>
<dbReference type="CDD" id="cd11796">
    <property type="entry name" value="SH3_DNMBP_N3"/>
    <property type="match status" value="1"/>
</dbReference>
<comment type="subcellular location">
    <subcellularLocation>
        <location evidence="2">Cell junction</location>
    </subcellularLocation>
    <subcellularLocation>
        <location evidence="1">Cytoplasm</location>
        <location evidence="1">Cytoskeleton</location>
    </subcellularLocation>
    <subcellularLocation>
        <location evidence="3">Golgi apparatus</location>
        <location evidence="3">Golgi stack</location>
    </subcellularLocation>
    <subcellularLocation>
        <location evidence="17">Synapse</location>
    </subcellularLocation>
</comment>
<feature type="region of interest" description="Disordered" evidence="21">
    <location>
        <begin position="1331"/>
        <end position="1459"/>
    </location>
</feature>
<feature type="compositionally biased region" description="Polar residues" evidence="21">
    <location>
        <begin position="1384"/>
        <end position="1405"/>
    </location>
</feature>
<feature type="domain" description="SH3" evidence="22">
    <location>
        <begin position="66"/>
        <end position="126"/>
    </location>
</feature>
<dbReference type="FunFam" id="2.30.30.40:FF:000160">
    <property type="entry name" value="dynamin-binding protein isoform X1"/>
    <property type="match status" value="1"/>
</dbReference>
<evidence type="ECO:0000313" key="26">
    <source>
        <dbReference type="Proteomes" id="UP000565785"/>
    </source>
</evidence>
<dbReference type="PROSITE" id="PS51021">
    <property type="entry name" value="BAR"/>
    <property type="match status" value="1"/>
</dbReference>
<dbReference type="PANTHER" id="PTHR22834">
    <property type="entry name" value="NUCLEAR FUSION PROTEIN FUS2"/>
    <property type="match status" value="1"/>
</dbReference>
<evidence type="ECO:0000256" key="6">
    <source>
        <dbReference type="ARBA" id="ARBA00022490"/>
    </source>
</evidence>
<proteinExistence type="predicted"/>
<dbReference type="InterPro" id="IPR035819">
    <property type="entry name" value="DNMBP_SH3_N3"/>
</dbReference>
<evidence type="ECO:0000256" key="14">
    <source>
        <dbReference type="ARBA" id="ARBA00023054"/>
    </source>
</evidence>
<feature type="domain" description="SH3" evidence="22">
    <location>
        <begin position="235"/>
        <end position="294"/>
    </location>
</feature>
<evidence type="ECO:0000256" key="13">
    <source>
        <dbReference type="ARBA" id="ARBA00023034"/>
    </source>
</evidence>
<dbReference type="GO" id="GO:0060271">
    <property type="term" value="P:cilium assembly"/>
    <property type="evidence" value="ECO:0007669"/>
    <property type="project" value="TreeGrafter"/>
</dbReference>
<dbReference type="SMART" id="SM00325">
    <property type="entry name" value="RhoGEF"/>
    <property type="match status" value="1"/>
</dbReference>
<dbReference type="InterPro" id="IPR036028">
    <property type="entry name" value="SH3-like_dom_sf"/>
</dbReference>
<reference evidence="25 26" key="1">
    <citation type="submission" date="2019-09" db="EMBL/GenBank/DDBJ databases">
        <title>Bird 10,000 Genomes (B10K) Project - Family phase.</title>
        <authorList>
            <person name="Zhang G."/>
        </authorList>
    </citation>
    <scope>NUCLEOTIDE SEQUENCE [LARGE SCALE GENOMIC DNA]</scope>
    <source>
        <strain evidence="25">B10K-DU-002-35</strain>
        <tissue evidence="25">Muscle</tissue>
    </source>
</reference>
<organism evidence="25 26">
    <name type="scientific">Rhinopomastus cyanomelas</name>
    <name type="common">Common scimitarbill</name>
    <dbReference type="NCBI Taxonomy" id="113115"/>
    <lineage>
        <taxon>Eukaryota</taxon>
        <taxon>Metazoa</taxon>
        <taxon>Chordata</taxon>
        <taxon>Craniata</taxon>
        <taxon>Vertebrata</taxon>
        <taxon>Euteleostomi</taxon>
        <taxon>Archelosauria</taxon>
        <taxon>Archosauria</taxon>
        <taxon>Dinosauria</taxon>
        <taxon>Saurischia</taxon>
        <taxon>Theropoda</taxon>
        <taxon>Coelurosauria</taxon>
        <taxon>Aves</taxon>
        <taxon>Neognathae</taxon>
        <taxon>Neoaves</taxon>
        <taxon>Telluraves</taxon>
        <taxon>Coraciimorphae</taxon>
        <taxon>Bucerotiformes</taxon>
        <taxon>Rhinopomastidae</taxon>
        <taxon>Rhinopomastus</taxon>
    </lineage>
</organism>
<evidence type="ECO:0000256" key="10">
    <source>
        <dbReference type="ARBA" id="ARBA00022949"/>
    </source>
</evidence>
<keyword evidence="7" id="KW-0597">Phosphoprotein</keyword>
<dbReference type="FunFam" id="2.30.30.40:FF:000165">
    <property type="entry name" value="dynamin-binding protein isoform X1"/>
    <property type="match status" value="1"/>
</dbReference>
<keyword evidence="6" id="KW-0963">Cytoplasm</keyword>
<accession>A0A7L1NZ54</accession>
<evidence type="ECO:0000256" key="21">
    <source>
        <dbReference type="SAM" id="MobiDB-lite"/>
    </source>
</evidence>
<keyword evidence="10" id="KW-0965">Cell junction</keyword>
<evidence type="ECO:0000256" key="11">
    <source>
        <dbReference type="ARBA" id="ARBA00022990"/>
    </source>
</evidence>
<feature type="compositionally biased region" description="Polar residues" evidence="21">
    <location>
        <begin position="462"/>
        <end position="486"/>
    </location>
</feature>
<evidence type="ECO:0000256" key="12">
    <source>
        <dbReference type="ARBA" id="ARBA00023018"/>
    </source>
</evidence>
<evidence type="ECO:0000256" key="15">
    <source>
        <dbReference type="ARBA" id="ARBA00023212"/>
    </source>
</evidence>
<feature type="domain" description="SH3" evidence="22">
    <location>
        <begin position="144"/>
        <end position="203"/>
    </location>
</feature>
<dbReference type="PROSITE" id="PS50002">
    <property type="entry name" value="SH3"/>
    <property type="match status" value="6"/>
</dbReference>
<dbReference type="PROSITE" id="PS00741">
    <property type="entry name" value="DH_1"/>
    <property type="match status" value="1"/>
</dbReference>
<dbReference type="CDD" id="cd11795">
    <property type="entry name" value="SH3_DNMBP_N2"/>
    <property type="match status" value="1"/>
</dbReference>
<feature type="compositionally biased region" description="Basic residues" evidence="21">
    <location>
        <begin position="1432"/>
        <end position="1441"/>
    </location>
</feature>
<evidence type="ECO:0000256" key="7">
    <source>
        <dbReference type="ARBA" id="ARBA00022553"/>
    </source>
</evidence>
<dbReference type="CDD" id="cd07589">
    <property type="entry name" value="BAR_DNMBP"/>
    <property type="match status" value="1"/>
</dbReference>
<dbReference type="InterPro" id="IPR001331">
    <property type="entry name" value="GDS_CDC24_CS"/>
</dbReference>
<dbReference type="InterPro" id="IPR004148">
    <property type="entry name" value="BAR_dom"/>
</dbReference>
<dbReference type="InterPro" id="IPR000219">
    <property type="entry name" value="DH_dom"/>
</dbReference>
<dbReference type="CDD" id="cd11798">
    <property type="entry name" value="SH3_DNMBP_C1"/>
    <property type="match status" value="1"/>
</dbReference>
<evidence type="ECO:0000256" key="9">
    <source>
        <dbReference type="ARBA" id="ARBA00022737"/>
    </source>
</evidence>
<dbReference type="FunFam" id="1.20.900.10:FF:000023">
    <property type="entry name" value="dynamin-binding protein isoform X2"/>
    <property type="match status" value="1"/>
</dbReference>
<dbReference type="Pfam" id="PF03114">
    <property type="entry name" value="BAR"/>
    <property type="match status" value="1"/>
</dbReference>
<feature type="region of interest" description="Disordered" evidence="21">
    <location>
        <begin position="298"/>
        <end position="345"/>
    </location>
</feature>
<dbReference type="Pfam" id="PF07653">
    <property type="entry name" value="SH3_2"/>
    <property type="match status" value="1"/>
</dbReference>
<comment type="caution">
    <text evidence="25">The sequence shown here is derived from an EMBL/GenBank/DDBJ whole genome shotgun (WGS) entry which is preliminary data.</text>
</comment>
<dbReference type="InterPro" id="IPR035899">
    <property type="entry name" value="DBL_dom_sf"/>
</dbReference>
<dbReference type="Gene3D" id="1.20.900.10">
    <property type="entry name" value="Dbl homology (DH) domain"/>
    <property type="match status" value="1"/>
</dbReference>
<dbReference type="GO" id="GO:0045202">
    <property type="term" value="C:synapse"/>
    <property type="evidence" value="ECO:0007669"/>
    <property type="project" value="UniProtKB-SubCell"/>
</dbReference>
<evidence type="ECO:0000256" key="2">
    <source>
        <dbReference type="ARBA" id="ARBA00004282"/>
    </source>
</evidence>
<evidence type="ECO:0000256" key="18">
    <source>
        <dbReference type="ARBA" id="ARBA00062167"/>
    </source>
</evidence>
<keyword evidence="26" id="KW-1185">Reference proteome</keyword>
<keyword evidence="13" id="KW-0333">Golgi apparatus</keyword>
<feature type="domain" description="BAR" evidence="24">
    <location>
        <begin position="990"/>
        <end position="1199"/>
    </location>
</feature>
<evidence type="ECO:0000256" key="17">
    <source>
        <dbReference type="ARBA" id="ARBA00034103"/>
    </source>
</evidence>
<dbReference type="Pfam" id="PF00621">
    <property type="entry name" value="RhoGEF"/>
    <property type="match status" value="1"/>
</dbReference>
<dbReference type="GO" id="GO:0035556">
    <property type="term" value="P:intracellular signal transduction"/>
    <property type="evidence" value="ECO:0007669"/>
    <property type="project" value="InterPro"/>
</dbReference>
<feature type="domain" description="SH3" evidence="22">
    <location>
        <begin position="1460"/>
        <end position="1523"/>
    </location>
</feature>
<dbReference type="SMART" id="SM00326">
    <property type="entry name" value="SH3"/>
    <property type="match status" value="6"/>
</dbReference>
<evidence type="ECO:0000256" key="3">
    <source>
        <dbReference type="ARBA" id="ARBA00004348"/>
    </source>
</evidence>
<dbReference type="InterPro" id="IPR035817">
    <property type="entry name" value="DNMBP_SH3_N1"/>
</dbReference>
<evidence type="ECO:0000256" key="19">
    <source>
        <dbReference type="PROSITE-ProRule" id="PRU00192"/>
    </source>
</evidence>
<dbReference type="Proteomes" id="UP000565785">
    <property type="component" value="Unassembled WGS sequence"/>
</dbReference>
<dbReference type="OrthoDB" id="6244550at2759"/>
<dbReference type="Pfam" id="PF14604">
    <property type="entry name" value="SH3_9"/>
    <property type="match status" value="4"/>
</dbReference>
<dbReference type="InterPro" id="IPR035818">
    <property type="entry name" value="DNMBP_SH3_N2"/>
</dbReference>
<keyword evidence="14 20" id="KW-0175">Coiled coil</keyword>
<evidence type="ECO:0000256" key="16">
    <source>
        <dbReference type="ARBA" id="ARBA00032587"/>
    </source>
</evidence>
<evidence type="ECO:0000256" key="1">
    <source>
        <dbReference type="ARBA" id="ARBA00004245"/>
    </source>
</evidence>
<dbReference type="FunFam" id="1.20.1270.60:FF:000027">
    <property type="entry name" value="dynamin-binding protein isoform X1"/>
    <property type="match status" value="1"/>
</dbReference>
<dbReference type="InterPro" id="IPR027267">
    <property type="entry name" value="AH/BAR_dom_sf"/>
</dbReference>
<protein>
    <recommendedName>
        <fullName evidence="4">Dynamin-binding protein</fullName>
    </recommendedName>
    <alternativeName>
        <fullName evidence="16">Scaffold protein Tuba</fullName>
    </alternativeName>
</protein>
<keyword evidence="8" id="KW-0344">Guanine-nucleotide releasing factor</keyword>
<keyword evidence="5 19" id="KW-0728">SH3 domain</keyword>
<dbReference type="InterPro" id="IPR051492">
    <property type="entry name" value="Dynamin-Rho_GEF"/>
</dbReference>
<dbReference type="CDD" id="cd12141">
    <property type="entry name" value="SH3_DNMBP_C2"/>
    <property type="match status" value="1"/>
</dbReference>
<name>A0A7L1NZ54_RHICY</name>
<dbReference type="GO" id="GO:0070161">
    <property type="term" value="C:anchoring junction"/>
    <property type="evidence" value="ECO:0007669"/>
    <property type="project" value="UniProtKB-SubCell"/>
</dbReference>
<dbReference type="SUPFAM" id="SSF50044">
    <property type="entry name" value="SH3-domain"/>
    <property type="match status" value="6"/>
</dbReference>
<dbReference type="FunFam" id="2.30.30.40:FF:000138">
    <property type="entry name" value="dynamin-binding protein isoform X1"/>
    <property type="match status" value="1"/>
</dbReference>
<keyword evidence="11" id="KW-0007">Acetylation</keyword>
<dbReference type="FunFam" id="2.30.30.40:FF:000120">
    <property type="entry name" value="dynamin-binding protein isoform X1"/>
    <property type="match status" value="1"/>
</dbReference>
<feature type="region of interest" description="Disordered" evidence="21">
    <location>
        <begin position="570"/>
        <end position="657"/>
    </location>
</feature>
<keyword evidence="9" id="KW-0677">Repeat</keyword>
<dbReference type="SMART" id="SM00721">
    <property type="entry name" value="BAR"/>
    <property type="match status" value="1"/>
</dbReference>
<dbReference type="CDD" id="cd11794">
    <property type="entry name" value="SH3_DNMBP_N1"/>
    <property type="match status" value="1"/>
</dbReference>
<dbReference type="GO" id="GO:0005856">
    <property type="term" value="C:cytoskeleton"/>
    <property type="evidence" value="ECO:0007669"/>
    <property type="project" value="UniProtKB-SubCell"/>
</dbReference>
<dbReference type="PROSITE" id="PS50010">
    <property type="entry name" value="DH_2"/>
    <property type="match status" value="1"/>
</dbReference>
<dbReference type="PRINTS" id="PR00499">
    <property type="entry name" value="P67PHOX"/>
</dbReference>
<dbReference type="InterPro" id="IPR001452">
    <property type="entry name" value="SH3_domain"/>
</dbReference>
<evidence type="ECO:0000313" key="25">
    <source>
        <dbReference type="EMBL" id="NXO04174.1"/>
    </source>
</evidence>
<evidence type="ECO:0000256" key="20">
    <source>
        <dbReference type="SAM" id="Coils"/>
    </source>
</evidence>
<evidence type="ECO:0000259" key="22">
    <source>
        <dbReference type="PROSITE" id="PS50002"/>
    </source>
</evidence>
<keyword evidence="12" id="KW-0770">Synapse</keyword>
<dbReference type="InterPro" id="IPR035820">
    <property type="entry name" value="DNMBP_SH3_C1"/>
</dbReference>
<feature type="domain" description="DH" evidence="23">
    <location>
        <begin position="761"/>
        <end position="944"/>
    </location>
</feature>
<dbReference type="SUPFAM" id="SSF103657">
    <property type="entry name" value="BAR/IMD domain-like"/>
    <property type="match status" value="1"/>
</dbReference>
<dbReference type="EMBL" id="VXBP01009865">
    <property type="protein sequence ID" value="NXO04174.1"/>
    <property type="molecule type" value="Genomic_DNA"/>
</dbReference>
<evidence type="ECO:0000256" key="4">
    <source>
        <dbReference type="ARBA" id="ARBA00018186"/>
    </source>
</evidence>
<evidence type="ECO:0000256" key="5">
    <source>
        <dbReference type="ARBA" id="ARBA00022443"/>
    </source>
</evidence>
<feature type="region of interest" description="Disordered" evidence="21">
    <location>
        <begin position="207"/>
        <end position="232"/>
    </location>
</feature>
<dbReference type="Gene3D" id="1.20.1270.60">
    <property type="entry name" value="Arfaptin homology (AH) domain/BAR domain"/>
    <property type="match status" value="1"/>
</dbReference>
<feature type="region of interest" description="Disordered" evidence="21">
    <location>
        <begin position="400"/>
        <end position="501"/>
    </location>
</feature>
<evidence type="ECO:0000259" key="24">
    <source>
        <dbReference type="PROSITE" id="PS51021"/>
    </source>
</evidence>
<feature type="non-terminal residue" evidence="25">
    <location>
        <position position="1"/>
    </location>
</feature>
<evidence type="ECO:0000256" key="8">
    <source>
        <dbReference type="ARBA" id="ARBA00022658"/>
    </source>
</evidence>
<comment type="subunit">
    <text evidence="18">Binds DNM1 via its N-terminal SH3 domains. The C-terminal SH3 domain binds a complex containing actin, tubulin, Hsp70 and actin-regulatory proteins, such as ENAH, EVL, WIRE, CR16, WAVE1 and NAP1L1. Interacts with FASLG. Interacts (via SH3 domain 6) with WASL. Interacts (via SH3 domain 6) interacts with ENAH. Interacts (via C-terminal domain) with TJP1; required for the apical cell-cell junction localization of DNMBP.</text>
</comment>
<dbReference type="Gene3D" id="2.30.30.40">
    <property type="entry name" value="SH3 Domains"/>
    <property type="match status" value="6"/>
</dbReference>
<sequence length="1524" mass="169274">MEAGSVVRAVFDFCPSVSEELPLFVGDVIEVLAVVDEFWLLGKKEGVTGQFPSSFVEPVDIPALKQGEKLYVCTSDFTSQEPGSLSLQRGDLVILGGSLAFGWLQGRSSWGSKGFFPSSCVRELCLPVRSRQLSQSALLEVPAYSLGQARALMDLSAQLEEELDFREGDVITIVGVPEPGWFEGELRGRRGIFPEGFVELLSPLQAPGTSVDPEPTGTCHTNGTVGIPPREKDEPGNTYGVALYQFQALESKELDFDVGDRIRIIGILEDGWLEGELRGKHGIFPHRFVRLEASEPCREKVDVRDPQGGGSCGVTIHQDLESSEALPLPGKDGREDEDGSAACSESDTILSHMVGRTEGHLGTDAKQCQTFSGTGRQGPHPKGPADFLPFDQAKTVNGLLPSAQVPPQWGNRPGQEGKLEPGGDVSASSENSETYTLHEQDADSPTVPLQAPSSPHDPCRNQIISSPNNWAAPESQSSSQDLNDSADSQEEKSKSCSSNLGGTQFGLDTSPGSWGECCLLAAHGDSCTDLDSKLTEQLMQFEKSLSSTSTEQDKVSRHFSILDYGSEKDIVRGSPECAPHARQPERKKALRPPPPRPSSLATTPVHTLGGQLPKSRSLSFSVKPSRPAPRPPSSNQRKNAAPAQLQPSAQEQQMEEGCEDLIRARSASPCSILLTRIGEVERDLEAYGKTRAELSLMLEEQQDEVMRAETLENLDFCDSNIESLSMELQELREMTLLSTETPSLETSSAATESPEQRMLEKRSKVIEELLQTERDYIRDLEMCVERIMVPLQKAQMQNIDFDALFGNIHMVISFSKQLLSTLGASDVIGPVFLEQRAELENVYKVYCQNHDEAIALLETYEKDERMQKLLLDLLDSLRSLYSEWGCTNYINLGSFLIKPVQRVMRYPLLLMELLSATPEAHPDKAPLTAAVLAVKEINVNINEYKRRKDLGVLSLVLKYRKGDEDSLMEKISKLNFHSIIKKSNRVSSHLKQLTGFAPQLKDEAFEETEKNFRMQERLIKSFIRDLSLYLQHVRESACMKALAAVSMWDLCTEKGSGDLDQFQKVNRLISDQLFSNFKERTERLVTSPLNQLLSMFAGPHKLVQKRFDKLLDFHNCTERAEKLKDKRTLEELQSARNNYEALNAQLLDELPQFLRFAKELFASCLRGYARAHCDFVQLALEELRPLLSLLKVSSREGNLIAVFQDEHSRVLQQLQTFTFFPEPPAAPKKPFERKTMERQSARRQPLIGLPSYLLQSDDIRAALLARYPPDSLFQADRNFNAAQDLDVSLLEGDVVGVIKKKDPMGSQNRWLIDNGVTKGFVYSSFLKPYNPRRSQSDVSVGSHSSNESEHSSSSPQSNSTLTFSPGGAAVSFTQKPLQDLASPADQQPSSETDSPSAPQLGSSDRTPPREAGSAASQHRYGHPELGSSPRSRNGHPTKRQIRPMPSVEDRDSGLESSESEGNQVYYALYTFKGRNTNELSVSANQRLRILQFEDITGNQEWWLAEAHGKQGYVPSSYIRKTEYT</sequence>
<feature type="compositionally biased region" description="Low complexity" evidence="21">
    <location>
        <begin position="1336"/>
        <end position="1359"/>
    </location>
</feature>
<dbReference type="CDD" id="cd00160">
    <property type="entry name" value="RhoGEF"/>
    <property type="match status" value="1"/>
</dbReference>
<dbReference type="PANTHER" id="PTHR22834:SF19">
    <property type="entry name" value="DYNAMIN-BINDING PROTEIN"/>
    <property type="match status" value="1"/>
</dbReference>
<dbReference type="FunFam" id="2.30.30.40:FF:000066">
    <property type="entry name" value="dynamin-binding protein isoform X1"/>
    <property type="match status" value="1"/>
</dbReference>
<feature type="domain" description="SH3" evidence="22">
    <location>
        <begin position="1268"/>
        <end position="1331"/>
    </location>
</feature>
<dbReference type="FunFam" id="2.30.30.40:FF:000084">
    <property type="entry name" value="dynamin-binding protein isoform X1"/>
    <property type="match status" value="1"/>
</dbReference>
<keyword evidence="15" id="KW-0206">Cytoskeleton</keyword>
<feature type="non-terminal residue" evidence="25">
    <location>
        <position position="1524"/>
    </location>
</feature>
<evidence type="ECO:0000259" key="23">
    <source>
        <dbReference type="PROSITE" id="PS50010"/>
    </source>
</evidence>
<feature type="region of interest" description="Disordered" evidence="21">
    <location>
        <begin position="366"/>
        <end position="386"/>
    </location>
</feature>
<dbReference type="GO" id="GO:0005795">
    <property type="term" value="C:Golgi stack"/>
    <property type="evidence" value="ECO:0007669"/>
    <property type="project" value="UniProtKB-SubCell"/>
</dbReference>
<gene>
    <name evidence="25" type="primary">Dnmbp</name>
    <name evidence="25" type="ORF">RHICYA_R00645</name>
</gene>